<dbReference type="Pfam" id="PF07963">
    <property type="entry name" value="N_methyl"/>
    <property type="match status" value="1"/>
</dbReference>
<name>A0A1E7YQ56_9PROT</name>
<evidence type="ECO:0008006" key="4">
    <source>
        <dbReference type="Google" id="ProtNLM"/>
    </source>
</evidence>
<sequence length="414" mass="43957">MSNPHILPRPQTSDSGFTLLEMLVAIVIMTIFVSILYPVFTQALHTSQESETQARLQELVKGVKVAYEKDAMVVDTTGANGALVFTSDWSQVLGNPNNGTALLTDGSETVTPTQAYPPGRPQDIQSGFFAIAGAAGNSPLHLATDGFGQPIWVYVSPEMETQYDGYPLYYHDVGFLSTNGAPGKVTPATQGVTYTCSVNPSTEQSGCSFQLGTHGGQHDLVANVSGYAIEAHLYQETLQRMRAVAKAYAGYFTTQYLANTTRDVDIDYFANIDTAWDGCGPDGQGGNAYMDTSSTIPNSGNGSNGGPGFAFPGESPDGDNVTYYGADGLNDTQPATWDNNAFINSLGLSESDVTSGWGFLMGVANGPNAPSFDNTIDRDPLSCNSNLQSPPYTAFILAWAPNAVLLSDSIVGTY</sequence>
<feature type="transmembrane region" description="Helical" evidence="1">
    <location>
        <begin position="20"/>
        <end position="40"/>
    </location>
</feature>
<keyword evidence="1" id="KW-1133">Transmembrane helix</keyword>
<evidence type="ECO:0000313" key="2">
    <source>
        <dbReference type="EMBL" id="OFC37952.1"/>
    </source>
</evidence>
<dbReference type="InterPro" id="IPR012902">
    <property type="entry name" value="N_methyl_site"/>
</dbReference>
<protein>
    <recommendedName>
        <fullName evidence="4">Prepilin-type N-terminal cleavage/methylation domain-containing protein</fullName>
    </recommendedName>
</protein>
<comment type="caution">
    <text evidence="2">The sequence shown here is derived from an EMBL/GenBank/DDBJ whole genome shotgun (WGS) entry which is preliminary data.</text>
</comment>
<proteinExistence type="predicted"/>
<gene>
    <name evidence="2" type="ORF">BAE27_03135</name>
</gene>
<keyword evidence="1" id="KW-0472">Membrane</keyword>
<reference evidence="2 3" key="1">
    <citation type="submission" date="2016-06" db="EMBL/GenBank/DDBJ databases">
        <title>Gene turnover analysis identifies the evolutionary adaptation of the extremophile Acidithiobacillus caldus.</title>
        <authorList>
            <person name="Zhang X."/>
        </authorList>
    </citation>
    <scope>NUCLEOTIDE SEQUENCE [LARGE SCALE GENOMIC DNA]</scope>
    <source>
        <strain evidence="2 3">DX</strain>
    </source>
</reference>
<keyword evidence="1" id="KW-0812">Transmembrane</keyword>
<accession>A0A1E7YQ56</accession>
<dbReference type="PROSITE" id="PS00409">
    <property type="entry name" value="PROKAR_NTER_METHYL"/>
    <property type="match status" value="1"/>
</dbReference>
<dbReference type="EMBL" id="LZYE01000061">
    <property type="protein sequence ID" value="OFC37952.1"/>
    <property type="molecule type" value="Genomic_DNA"/>
</dbReference>
<evidence type="ECO:0000313" key="3">
    <source>
        <dbReference type="Proteomes" id="UP000175616"/>
    </source>
</evidence>
<evidence type="ECO:0000256" key="1">
    <source>
        <dbReference type="SAM" id="Phobius"/>
    </source>
</evidence>
<dbReference type="InterPro" id="IPR045584">
    <property type="entry name" value="Pilin-like"/>
</dbReference>
<dbReference type="Gene3D" id="3.30.700.10">
    <property type="entry name" value="Glycoprotein, Type 4 Pilin"/>
    <property type="match status" value="1"/>
</dbReference>
<dbReference type="Proteomes" id="UP000175616">
    <property type="component" value="Unassembled WGS sequence"/>
</dbReference>
<dbReference type="AlphaFoldDB" id="A0A1E7YQ56"/>
<dbReference type="RefSeq" id="WP_070113985.1">
    <property type="nucleotide sequence ID" value="NZ_LZYE01000061.1"/>
</dbReference>
<dbReference type="SUPFAM" id="SSF54523">
    <property type="entry name" value="Pili subunits"/>
    <property type="match status" value="1"/>
</dbReference>
<dbReference type="NCBIfam" id="TIGR02532">
    <property type="entry name" value="IV_pilin_GFxxxE"/>
    <property type="match status" value="1"/>
</dbReference>
<organism evidence="2 3">
    <name type="scientific">Acidithiobacillus caldus</name>
    <dbReference type="NCBI Taxonomy" id="33059"/>
    <lineage>
        <taxon>Bacteria</taxon>
        <taxon>Pseudomonadati</taxon>
        <taxon>Pseudomonadota</taxon>
        <taxon>Acidithiobacillia</taxon>
        <taxon>Acidithiobacillales</taxon>
        <taxon>Acidithiobacillaceae</taxon>
        <taxon>Acidithiobacillus</taxon>
    </lineage>
</organism>